<dbReference type="KEGG" id="pzh:CX676_04065"/>
<keyword evidence="3" id="KW-1185">Reference proteome</keyword>
<name>A0A2H5EVY8_9RHOB</name>
<dbReference type="EMBL" id="CP025430">
    <property type="protein sequence ID" value="AUH63443.1"/>
    <property type="molecule type" value="Genomic_DNA"/>
</dbReference>
<evidence type="ECO:0000313" key="2">
    <source>
        <dbReference type="EMBL" id="AUH63443.1"/>
    </source>
</evidence>
<accession>A0A2H5EVY8</accession>
<protein>
    <recommendedName>
        <fullName evidence="1">Glycosyl transferase family 1 domain-containing protein</fullName>
    </recommendedName>
</protein>
<dbReference type="Proteomes" id="UP000234530">
    <property type="component" value="Chromosome"/>
</dbReference>
<dbReference type="AlphaFoldDB" id="A0A2H5EVY8"/>
<organism evidence="2 3">
    <name type="scientific">Paracoccus zhejiangensis</name>
    <dbReference type="NCBI Taxonomy" id="1077935"/>
    <lineage>
        <taxon>Bacteria</taxon>
        <taxon>Pseudomonadati</taxon>
        <taxon>Pseudomonadota</taxon>
        <taxon>Alphaproteobacteria</taxon>
        <taxon>Rhodobacterales</taxon>
        <taxon>Paracoccaceae</taxon>
        <taxon>Paracoccus</taxon>
    </lineage>
</organism>
<dbReference type="GO" id="GO:0016757">
    <property type="term" value="F:glycosyltransferase activity"/>
    <property type="evidence" value="ECO:0007669"/>
    <property type="project" value="InterPro"/>
</dbReference>
<feature type="domain" description="Glycosyl transferase family 1" evidence="1">
    <location>
        <begin position="206"/>
        <end position="354"/>
    </location>
</feature>
<evidence type="ECO:0000313" key="3">
    <source>
        <dbReference type="Proteomes" id="UP000234530"/>
    </source>
</evidence>
<sequence length="400" mass="43899">MPRLLMLPPAPASRVGTNQVRLDGKFVEGMRYICANWPGEVGCVLRGSDAAIPFGDVYDPAQLPFDLTLLAEGQAVPQEILDASDIVEASGDLHLDLDLADRTVHQRTRCVFVIEYTLGTRLQILGLDRDRSTLQKAKSALWLLQQERRRRRALRRADGVQVNGFPAYDAYRRLNGNTVMYLDNRMQGAMFADQDDLTRKAAVLTAGGPLRLINSGRLEPMKGAQDLVPVARALADRGVNFTLDIYGTGSLQDQIRADIQTHQLAERVRLHAPVDFVTELVPISRRDADLFLSCHRQSDPSCTYVEAMGCGLPVIGYDNAMLSRLASDSAAGWTVRLADTAALADRIAALASDPAGIGGASRAALDFARRHDFATEFALRRDHLLHLLDASETPADLTKK</sequence>
<dbReference type="PANTHER" id="PTHR12526">
    <property type="entry name" value="GLYCOSYLTRANSFERASE"/>
    <property type="match status" value="1"/>
</dbReference>
<dbReference type="Gene3D" id="3.40.50.2000">
    <property type="entry name" value="Glycogen Phosphorylase B"/>
    <property type="match status" value="1"/>
</dbReference>
<dbReference type="InterPro" id="IPR001296">
    <property type="entry name" value="Glyco_trans_1"/>
</dbReference>
<proteinExistence type="predicted"/>
<dbReference type="RefSeq" id="WP_101751485.1">
    <property type="nucleotide sequence ID" value="NZ_CP025430.1"/>
</dbReference>
<gene>
    <name evidence="2" type="ORF">CX676_04065</name>
</gene>
<dbReference type="OrthoDB" id="503550at2"/>
<dbReference type="SUPFAM" id="SSF53756">
    <property type="entry name" value="UDP-Glycosyltransferase/glycogen phosphorylase"/>
    <property type="match status" value="1"/>
</dbReference>
<reference evidence="2 3" key="1">
    <citation type="journal article" date="2013" name="Antonie Van Leeuwenhoek">
        <title>Paracoccus zhejiangensis sp. nov., isolated from activated sludge in wastewater-treatment system.</title>
        <authorList>
            <person name="Wu Z.G."/>
            <person name="Zhang D.F."/>
            <person name="Liu Y.L."/>
            <person name="Wang F."/>
            <person name="Jiang X."/>
            <person name="Li C."/>
            <person name="Li S.P."/>
            <person name="Hong Q."/>
            <person name="Li W.J."/>
        </authorList>
    </citation>
    <scope>NUCLEOTIDE SEQUENCE [LARGE SCALE GENOMIC DNA]</scope>
    <source>
        <strain evidence="2 3">J6</strain>
    </source>
</reference>
<evidence type="ECO:0000259" key="1">
    <source>
        <dbReference type="Pfam" id="PF00534"/>
    </source>
</evidence>
<dbReference type="Pfam" id="PF00534">
    <property type="entry name" value="Glycos_transf_1"/>
    <property type="match status" value="1"/>
</dbReference>